<dbReference type="PANTHER" id="PTHR37418:SF2">
    <property type="entry name" value="3-KETO-5-AMINOHEXANOATE CLEAVAGE ENZYME"/>
    <property type="match status" value="1"/>
</dbReference>
<comment type="cofactor">
    <cofactor evidence="1">
        <name>Zn(2+)</name>
        <dbReference type="ChEBI" id="CHEBI:29105"/>
    </cofactor>
</comment>
<protein>
    <submittedName>
        <fullName evidence="5">3-keto-5-aminohexanoate cleavage protein</fullName>
    </submittedName>
</protein>
<dbReference type="InterPro" id="IPR013785">
    <property type="entry name" value="Aldolase_TIM"/>
</dbReference>
<reference evidence="5 6" key="1">
    <citation type="submission" date="2024-09" db="EMBL/GenBank/DDBJ databases">
        <authorList>
            <person name="Sun Q."/>
            <person name="Mori K."/>
        </authorList>
    </citation>
    <scope>NUCLEOTIDE SEQUENCE [LARGE SCALE GENOMIC DNA]</scope>
    <source>
        <strain evidence="5 6">CECT 9424</strain>
    </source>
</reference>
<dbReference type="EMBL" id="JBHMEC010000008">
    <property type="protein sequence ID" value="MFB9148954.1"/>
    <property type="molecule type" value="Genomic_DNA"/>
</dbReference>
<name>A0ABV5HX03_9RHOB</name>
<evidence type="ECO:0000256" key="3">
    <source>
        <dbReference type="ARBA" id="ARBA00022723"/>
    </source>
</evidence>
<accession>A0ABV5HX03</accession>
<proteinExistence type="predicted"/>
<evidence type="ECO:0000256" key="4">
    <source>
        <dbReference type="ARBA" id="ARBA00022833"/>
    </source>
</evidence>
<gene>
    <name evidence="5" type="ORF">ACFFU4_04225</name>
</gene>
<comment type="caution">
    <text evidence="5">The sequence shown here is derived from an EMBL/GenBank/DDBJ whole genome shotgun (WGS) entry which is preliminary data.</text>
</comment>
<keyword evidence="2" id="KW-0808">Transferase</keyword>
<evidence type="ECO:0000313" key="5">
    <source>
        <dbReference type="EMBL" id="MFB9148954.1"/>
    </source>
</evidence>
<keyword evidence="4" id="KW-0862">Zinc</keyword>
<keyword evidence="3" id="KW-0479">Metal-binding</keyword>
<sequence>MPRKTILTAAITGNLMTPEISPHLPVTPAEIAEQALDAAKAGASIVHLHVRDPDTARGSMDLALYRELVERIREKNEDVILNLTTGEGGRFVPSDGNPQVAAPGSTLCAPEKRVAHVEELRPDICTLDFNTMWSGEASVINAPRNLEIMAGRIHAAGVKPEIEIFDSGDLHMLRDFTAKGIIKTPLMVQLVLGVRFGAVANPETMAYLASQIPEGSEWAGFGIGRMAFPMLAQAWLLGGHCRIGMEDTAYIAKGEHCRSNAQLVEKAIGIITSLGGEMASPSEARTILGIG</sequence>
<keyword evidence="6" id="KW-1185">Reference proteome</keyword>
<dbReference type="Pfam" id="PF05853">
    <property type="entry name" value="BKACE"/>
    <property type="match status" value="1"/>
</dbReference>
<dbReference type="InterPro" id="IPR008567">
    <property type="entry name" value="BKACE"/>
</dbReference>
<dbReference type="RefSeq" id="WP_377067373.1">
    <property type="nucleotide sequence ID" value="NZ_JBHMEC010000008.1"/>
</dbReference>
<evidence type="ECO:0000256" key="2">
    <source>
        <dbReference type="ARBA" id="ARBA00022679"/>
    </source>
</evidence>
<dbReference type="PANTHER" id="PTHR37418">
    <property type="entry name" value="3-KETO-5-AMINOHEXANOATE CLEAVAGE ENZYME-RELATED"/>
    <property type="match status" value="1"/>
</dbReference>
<dbReference type="Gene3D" id="3.20.20.70">
    <property type="entry name" value="Aldolase class I"/>
    <property type="match status" value="1"/>
</dbReference>
<evidence type="ECO:0000313" key="6">
    <source>
        <dbReference type="Proteomes" id="UP001589670"/>
    </source>
</evidence>
<organism evidence="5 6">
    <name type="scientific">Roseovarius ramblicola</name>
    <dbReference type="NCBI Taxonomy" id="2022336"/>
    <lineage>
        <taxon>Bacteria</taxon>
        <taxon>Pseudomonadati</taxon>
        <taxon>Pseudomonadota</taxon>
        <taxon>Alphaproteobacteria</taxon>
        <taxon>Rhodobacterales</taxon>
        <taxon>Roseobacteraceae</taxon>
        <taxon>Roseovarius</taxon>
    </lineage>
</organism>
<dbReference type="Proteomes" id="UP001589670">
    <property type="component" value="Unassembled WGS sequence"/>
</dbReference>
<evidence type="ECO:0000256" key="1">
    <source>
        <dbReference type="ARBA" id="ARBA00001947"/>
    </source>
</evidence>